<dbReference type="RefSeq" id="XP_058339166.1">
    <property type="nucleotide sequence ID" value="XM_058490057.1"/>
</dbReference>
<keyword evidence="2" id="KW-1185">Reference proteome</keyword>
<dbReference type="Proteomes" id="UP001234581">
    <property type="component" value="Unassembled WGS sequence"/>
</dbReference>
<organism evidence="1 2">
    <name type="scientific">Lichtheimia ornata</name>
    <dbReference type="NCBI Taxonomy" id="688661"/>
    <lineage>
        <taxon>Eukaryota</taxon>
        <taxon>Fungi</taxon>
        <taxon>Fungi incertae sedis</taxon>
        <taxon>Mucoromycota</taxon>
        <taxon>Mucoromycotina</taxon>
        <taxon>Mucoromycetes</taxon>
        <taxon>Mucorales</taxon>
        <taxon>Lichtheimiaceae</taxon>
        <taxon>Lichtheimia</taxon>
    </lineage>
</organism>
<gene>
    <name evidence="1" type="ORF">O0I10_010074</name>
</gene>
<dbReference type="GeneID" id="83217478"/>
<proteinExistence type="predicted"/>
<evidence type="ECO:0000313" key="1">
    <source>
        <dbReference type="EMBL" id="KAJ8654252.1"/>
    </source>
</evidence>
<dbReference type="EMBL" id="JARTCD010000064">
    <property type="protein sequence ID" value="KAJ8654252.1"/>
    <property type="molecule type" value="Genomic_DNA"/>
</dbReference>
<protein>
    <submittedName>
        <fullName evidence="1">Uncharacterized protein</fullName>
    </submittedName>
</protein>
<evidence type="ECO:0000313" key="2">
    <source>
        <dbReference type="Proteomes" id="UP001234581"/>
    </source>
</evidence>
<accession>A0AAD7UVM8</accession>
<comment type="caution">
    <text evidence="1">The sequence shown here is derived from an EMBL/GenBank/DDBJ whole genome shotgun (WGS) entry which is preliminary data.</text>
</comment>
<reference evidence="1 2" key="1">
    <citation type="submission" date="2023-03" db="EMBL/GenBank/DDBJ databases">
        <title>Genome sequence of Lichtheimia ornata CBS 291.66.</title>
        <authorList>
            <person name="Mohabir J.T."/>
            <person name="Shea T.P."/>
            <person name="Kurbessoian T."/>
            <person name="Berby B."/>
            <person name="Fontaine J."/>
            <person name="Livny J."/>
            <person name="Gnirke A."/>
            <person name="Stajich J.E."/>
            <person name="Cuomo C.A."/>
        </authorList>
    </citation>
    <scope>NUCLEOTIDE SEQUENCE [LARGE SCALE GENOMIC DNA]</scope>
    <source>
        <strain evidence="1">CBS 291.66</strain>
    </source>
</reference>
<dbReference type="AlphaFoldDB" id="A0AAD7UVM8"/>
<sequence length="306" mass="33677">MDRRDVGEDYLDDPSNRRCIAARPIPSKGSFEGTSDDESTLGNLLSVILTSQKRADVVAENGKLKEWFTNAAKDMENPTVTIYTDASDTGWGITSNKKGDLSQESELHFPFVHGQCDSPEIQQQGWRYSITNPARFDLWTYTSFASNTISTSSINIAGVENKVADKLSRIKKPVYEYTLPRRFFNHVTKAWGKMKIDAFASSGCTPTEVLELATGQESSNYRCVQTSLAEEASEASGDGDTELANSMLVADGDGINNNEANGVSSQTQSFSRRMEIINNKRKADGLTEKAAIYLDNAKTSTYTPTL</sequence>
<name>A0AAD7UVM8_9FUNG</name>